<evidence type="ECO:0000259" key="3">
    <source>
        <dbReference type="Pfam" id="PF00501"/>
    </source>
</evidence>
<dbReference type="InterPro" id="IPR020845">
    <property type="entry name" value="AMP-binding_CS"/>
</dbReference>
<gene>
    <name evidence="5" type="ORF">C8N30_3728</name>
</gene>
<dbReference type="AlphaFoldDB" id="A0A420DK78"/>
<evidence type="ECO:0000259" key="4">
    <source>
        <dbReference type="Pfam" id="PF13193"/>
    </source>
</evidence>
<dbReference type="OrthoDB" id="9803968at2"/>
<dbReference type="EMBL" id="RAQK01000002">
    <property type="protein sequence ID" value="RKE94598.1"/>
    <property type="molecule type" value="Genomic_DNA"/>
</dbReference>
<dbReference type="Proteomes" id="UP000284407">
    <property type="component" value="Unassembled WGS sequence"/>
</dbReference>
<keyword evidence="2" id="KW-0436">Ligase</keyword>
<dbReference type="Pfam" id="PF13193">
    <property type="entry name" value="AMP-binding_C"/>
    <property type="match status" value="1"/>
</dbReference>
<feature type="domain" description="AMP-dependent synthetase/ligase" evidence="3">
    <location>
        <begin position="34"/>
        <end position="428"/>
    </location>
</feature>
<dbReference type="Gene3D" id="3.40.50.12780">
    <property type="entry name" value="N-terminal domain of ligase-like"/>
    <property type="match status" value="1"/>
</dbReference>
<dbReference type="GO" id="GO:0006631">
    <property type="term" value="P:fatty acid metabolic process"/>
    <property type="evidence" value="ECO:0007669"/>
    <property type="project" value="TreeGrafter"/>
</dbReference>
<reference evidence="5 6" key="1">
    <citation type="submission" date="2018-09" db="EMBL/GenBank/DDBJ databases">
        <title>Genomic Encyclopedia of Archaeal and Bacterial Type Strains, Phase II (KMG-II): from individual species to whole genera.</title>
        <authorList>
            <person name="Goeker M."/>
        </authorList>
    </citation>
    <scope>NUCLEOTIDE SEQUENCE [LARGE SCALE GENOMIC DNA]</scope>
    <source>
        <strain evidence="5 6">DSM 11458</strain>
    </source>
</reference>
<dbReference type="RefSeq" id="WP_025061371.1">
    <property type="nucleotide sequence ID" value="NZ_RAQK01000002.1"/>
</dbReference>
<proteinExistence type="inferred from homology"/>
<evidence type="ECO:0000313" key="6">
    <source>
        <dbReference type="Proteomes" id="UP000284407"/>
    </source>
</evidence>
<evidence type="ECO:0000313" key="5">
    <source>
        <dbReference type="EMBL" id="RKE94598.1"/>
    </source>
</evidence>
<sequence length="625" mass="67704">MGFSGIIDRDAIEAQSTWEDRDVHKTLYSLLADTTSKFPKRNAISYQLFSGPKDPAETLTWQELHDKSVQAANLFRSLGIGPDDVVAFVLPNAMETAITLFGGSIAGIVNPINPLLDAEQIGSILRETNAKVVVTLRPFPKTDVADKTAEAVALAPNVKTVLEVDLHRYLTGLKKIIVPLIRPKLTIKNQATYKNFNAEMAKQPTKLQFEDPQIDRVACYFHTGGTTGMPKVAQHKYSGMIYNGWVGKTILLDETDNILCPLPLFHVFACHVILMGALTAGAHTVFPTPQGYRGEGVFDNIWKLVERWKISFIIGVPTAISAMMQRPVDADISTVKSTFSGSAPLPMELFRRFEKATGVEILEGYGLTEATCIVSGNPADGIKKVGSVGVEFPYTRVRIINNTPNGPVDAATDEVGEICISSPGVFAGHTYTEADKNKDLFHHGEFLRTGDLGRKDSDGYIWITGRAKDLIIRGGHNIDPAEIEEALLGHEAVAFAGAIGQPDAHAGEVPCAYVELVAGASVTTEELMAFSNSKVKERAAQPKNITIMDELPKTAVGKIFKPDLRRLAITRVYDEALGKAGVAARVDHVIDDKKRGLVAIIAMNGADASAVGEVLGGFINQWDAA</sequence>
<dbReference type="PANTHER" id="PTHR43201">
    <property type="entry name" value="ACYL-COA SYNTHETASE"/>
    <property type="match status" value="1"/>
</dbReference>
<comment type="similarity">
    <text evidence="1">Belongs to the ATP-dependent AMP-binding enzyme family.</text>
</comment>
<name>A0A420DK78_9RHOB</name>
<dbReference type="Gene3D" id="3.30.300.30">
    <property type="match status" value="1"/>
</dbReference>
<dbReference type="GO" id="GO:0031956">
    <property type="term" value="F:medium-chain fatty acid-CoA ligase activity"/>
    <property type="evidence" value="ECO:0007669"/>
    <property type="project" value="TreeGrafter"/>
</dbReference>
<comment type="caution">
    <text evidence="5">The sequence shown here is derived from an EMBL/GenBank/DDBJ whole genome shotgun (WGS) entry which is preliminary data.</text>
</comment>
<dbReference type="PANTHER" id="PTHR43201:SF5">
    <property type="entry name" value="MEDIUM-CHAIN ACYL-COA LIGASE ACSF2, MITOCHONDRIAL"/>
    <property type="match status" value="1"/>
</dbReference>
<dbReference type="InterPro" id="IPR000873">
    <property type="entry name" value="AMP-dep_synth/lig_dom"/>
</dbReference>
<dbReference type="InterPro" id="IPR042099">
    <property type="entry name" value="ANL_N_sf"/>
</dbReference>
<protein>
    <submittedName>
        <fullName evidence="5">Fatty-acyl-CoA synthase</fullName>
    </submittedName>
</protein>
<dbReference type="PROSITE" id="PS00455">
    <property type="entry name" value="AMP_BINDING"/>
    <property type="match status" value="1"/>
</dbReference>
<organism evidence="5 6">
    <name type="scientific">Sulfitobacter guttiformis</name>
    <dbReference type="NCBI Taxonomy" id="74349"/>
    <lineage>
        <taxon>Bacteria</taxon>
        <taxon>Pseudomonadati</taxon>
        <taxon>Pseudomonadota</taxon>
        <taxon>Alphaproteobacteria</taxon>
        <taxon>Rhodobacterales</taxon>
        <taxon>Roseobacteraceae</taxon>
        <taxon>Sulfitobacter</taxon>
    </lineage>
</organism>
<dbReference type="SUPFAM" id="SSF56801">
    <property type="entry name" value="Acetyl-CoA synthetase-like"/>
    <property type="match status" value="1"/>
</dbReference>
<evidence type="ECO:0000256" key="1">
    <source>
        <dbReference type="ARBA" id="ARBA00006432"/>
    </source>
</evidence>
<feature type="domain" description="AMP-binding enzyme C-terminal" evidence="4">
    <location>
        <begin position="482"/>
        <end position="558"/>
    </location>
</feature>
<dbReference type="Pfam" id="PF00501">
    <property type="entry name" value="AMP-binding"/>
    <property type="match status" value="1"/>
</dbReference>
<dbReference type="STRING" id="1443111.Z949_730"/>
<dbReference type="InterPro" id="IPR025110">
    <property type="entry name" value="AMP-bd_C"/>
</dbReference>
<dbReference type="InterPro" id="IPR045851">
    <property type="entry name" value="AMP-bd_C_sf"/>
</dbReference>
<keyword evidence="6" id="KW-1185">Reference proteome</keyword>
<accession>A0A420DK78</accession>
<evidence type="ECO:0000256" key="2">
    <source>
        <dbReference type="ARBA" id="ARBA00022598"/>
    </source>
</evidence>
<dbReference type="NCBIfam" id="NF005714">
    <property type="entry name" value="PRK07529.1"/>
    <property type="match status" value="1"/>
</dbReference>